<accession>A0A163EK62</accession>
<evidence type="ECO:0000313" key="1">
    <source>
        <dbReference type="EMBL" id="OAD79050.1"/>
    </source>
</evidence>
<proteinExistence type="predicted"/>
<organism evidence="1 2">
    <name type="scientific">Phycomyces blakesleeanus (strain ATCC 8743b / DSM 1359 / FGSC 10004 / NBRC 33097 / NRRL 1555)</name>
    <dbReference type="NCBI Taxonomy" id="763407"/>
    <lineage>
        <taxon>Eukaryota</taxon>
        <taxon>Fungi</taxon>
        <taxon>Fungi incertae sedis</taxon>
        <taxon>Mucoromycota</taxon>
        <taxon>Mucoromycotina</taxon>
        <taxon>Mucoromycetes</taxon>
        <taxon>Mucorales</taxon>
        <taxon>Phycomycetaceae</taxon>
        <taxon>Phycomyces</taxon>
    </lineage>
</organism>
<dbReference type="EMBL" id="KV440973">
    <property type="protein sequence ID" value="OAD79050.1"/>
    <property type="molecule type" value="Genomic_DNA"/>
</dbReference>
<dbReference type="Proteomes" id="UP000077315">
    <property type="component" value="Unassembled WGS sequence"/>
</dbReference>
<gene>
    <name evidence="1" type="ORF">PHYBLDRAFT_141104</name>
</gene>
<dbReference type="InParanoid" id="A0A163EK62"/>
<dbReference type="AlphaFoldDB" id="A0A163EK62"/>
<evidence type="ECO:0000313" key="2">
    <source>
        <dbReference type="Proteomes" id="UP000077315"/>
    </source>
</evidence>
<dbReference type="GeneID" id="28991434"/>
<reference evidence="2" key="1">
    <citation type="submission" date="2015-06" db="EMBL/GenBank/DDBJ databases">
        <title>Expansion of signal transduction pathways in fungi by whole-genome duplication.</title>
        <authorList>
            <consortium name="DOE Joint Genome Institute"/>
            <person name="Corrochano L.M."/>
            <person name="Kuo A."/>
            <person name="Marcet-Houben M."/>
            <person name="Polaino S."/>
            <person name="Salamov A."/>
            <person name="Villalobos J.M."/>
            <person name="Alvarez M.I."/>
            <person name="Avalos J."/>
            <person name="Benito E.P."/>
            <person name="Benoit I."/>
            <person name="Burger G."/>
            <person name="Camino L.P."/>
            <person name="Canovas D."/>
            <person name="Cerda-Olmedo E."/>
            <person name="Cheng J.-F."/>
            <person name="Dominguez A."/>
            <person name="Elias M."/>
            <person name="Eslava A.P."/>
            <person name="Glaser F."/>
            <person name="Grimwood J."/>
            <person name="Gutierrez G."/>
            <person name="Heitman J."/>
            <person name="Henrissat B."/>
            <person name="Iturriaga E.A."/>
            <person name="Lang B.F."/>
            <person name="Lavin J.L."/>
            <person name="Lee S."/>
            <person name="Li W."/>
            <person name="Lindquist E."/>
            <person name="Lopez-Garcia S."/>
            <person name="Luque E.M."/>
            <person name="Marcos A.T."/>
            <person name="Martin J."/>
            <person name="McCluskey K."/>
            <person name="Medina H.R."/>
            <person name="Miralles-Duran A."/>
            <person name="Miyazaki A."/>
            <person name="Munoz-Torres E."/>
            <person name="Oguiza J.A."/>
            <person name="Ohm R."/>
            <person name="Olmedo M."/>
            <person name="Orejas M."/>
            <person name="Ortiz-Castellanos L."/>
            <person name="Pisabarro A.G."/>
            <person name="Rodriguez-Romero J."/>
            <person name="Ruiz-Herrera J."/>
            <person name="Ruiz-Vazquez R."/>
            <person name="Sanz C."/>
            <person name="Schackwitz W."/>
            <person name="Schmutz J."/>
            <person name="Shahriari M."/>
            <person name="Shelest E."/>
            <person name="Silva-Franco F."/>
            <person name="Soanes D."/>
            <person name="Syed K."/>
            <person name="Tagua V.G."/>
            <person name="Talbot N.J."/>
            <person name="Thon M."/>
            <person name="De vries R.P."/>
            <person name="Wiebenga A."/>
            <person name="Yadav J.S."/>
            <person name="Braun E.L."/>
            <person name="Baker S."/>
            <person name="Garre V."/>
            <person name="Horwitz B."/>
            <person name="Torres-Martinez S."/>
            <person name="Idnurm A."/>
            <person name="Herrera-Estrella A."/>
            <person name="Gabaldon T."/>
            <person name="Grigoriev I.V."/>
        </authorList>
    </citation>
    <scope>NUCLEOTIDE SEQUENCE [LARGE SCALE GENOMIC DNA]</scope>
    <source>
        <strain evidence="2">NRRL 1555(-)</strain>
    </source>
</reference>
<dbReference type="RefSeq" id="XP_018297090.1">
    <property type="nucleotide sequence ID" value="XM_018430528.1"/>
</dbReference>
<protein>
    <submittedName>
        <fullName evidence="1">Uncharacterized protein</fullName>
    </submittedName>
</protein>
<sequence>MHTKYDSESIEFKRNKGEEVLAREIVIRDLLHKNYREVKTICEDILKIINDVDCGAGDVDDKSEEHIHQVSANKAEIAKVYAEKEHTIQERSTGAIYSVTQVPVSPVVPPTSVAHLFSSLKEQVADVISIKIGGKLDKVLEEMSSMNTEIRDGSLRVEKAIEKLVAFIAAFVSSTTQPPPQ</sequence>
<keyword evidence="2" id="KW-1185">Reference proteome</keyword>
<name>A0A163EK62_PHYB8</name>
<dbReference type="VEuPathDB" id="FungiDB:PHYBLDRAFT_141104"/>